<evidence type="ECO:0000313" key="3">
    <source>
        <dbReference type="Proteomes" id="UP000037643"/>
    </source>
</evidence>
<feature type="chain" id="PRO_5002562637" description="Lytic transglycosylase" evidence="1">
    <location>
        <begin position="20"/>
        <end position="118"/>
    </location>
</feature>
<accession>A0A0G3XBV3</accession>
<keyword evidence="3" id="KW-1185">Reference proteome</keyword>
<feature type="signal peptide" evidence="1">
    <location>
        <begin position="1"/>
        <end position="19"/>
    </location>
</feature>
<protein>
    <recommendedName>
        <fullName evidence="4">Lytic transglycosylase</fullName>
    </recommendedName>
</protein>
<dbReference type="OrthoDB" id="7582310at2"/>
<dbReference type="AlphaFoldDB" id="A0A0G3XBV3"/>
<dbReference type="Proteomes" id="UP000037643">
    <property type="component" value="Chromosome"/>
</dbReference>
<proteinExistence type="predicted"/>
<reference evidence="2 3" key="1">
    <citation type="submission" date="2015-06" db="EMBL/GenBank/DDBJ databases">
        <authorList>
            <person name="Kim K.M."/>
        </authorList>
    </citation>
    <scope>NUCLEOTIDE SEQUENCE [LARGE SCALE GENOMIC DNA]</scope>
    <source>
        <strain evidence="2 3">KCTC 22370</strain>
    </source>
</reference>
<dbReference type="KEGG" id="amx:AM2010_2607"/>
<evidence type="ECO:0000313" key="2">
    <source>
        <dbReference type="EMBL" id="AKM08662.1"/>
    </source>
</evidence>
<sequence precursor="true">MIRSIFPALAVLAAVPVLAQERAPLDVSQRTALRCSVAFALVAEGQAQGDPAMAAYPQLGTRGREFFVRNAAQIMDEAGLDRDAVAGLFAGELNELRADGALEAVMPPCLLLLDASGL</sequence>
<dbReference type="EMBL" id="CP011805">
    <property type="protein sequence ID" value="AKM08662.1"/>
    <property type="molecule type" value="Genomic_DNA"/>
</dbReference>
<dbReference type="RefSeq" id="WP_047807454.1">
    <property type="nucleotide sequence ID" value="NZ_CP011805.1"/>
</dbReference>
<dbReference type="STRING" id="543877.AM2010_2607"/>
<name>A0A0G3XBV3_9SPHN</name>
<dbReference type="PATRIC" id="fig|543877.4.peg.2645"/>
<evidence type="ECO:0008006" key="4">
    <source>
        <dbReference type="Google" id="ProtNLM"/>
    </source>
</evidence>
<evidence type="ECO:0000256" key="1">
    <source>
        <dbReference type="SAM" id="SignalP"/>
    </source>
</evidence>
<gene>
    <name evidence="2" type="ORF">AM2010_2607</name>
</gene>
<organism evidence="2 3">
    <name type="scientific">Pelagerythrobacter marensis</name>
    <dbReference type="NCBI Taxonomy" id="543877"/>
    <lineage>
        <taxon>Bacteria</taxon>
        <taxon>Pseudomonadati</taxon>
        <taxon>Pseudomonadota</taxon>
        <taxon>Alphaproteobacteria</taxon>
        <taxon>Sphingomonadales</taxon>
        <taxon>Erythrobacteraceae</taxon>
        <taxon>Pelagerythrobacter</taxon>
    </lineage>
</organism>
<keyword evidence="1" id="KW-0732">Signal</keyword>